<dbReference type="GO" id="GO:0005634">
    <property type="term" value="C:nucleus"/>
    <property type="evidence" value="ECO:0007669"/>
    <property type="project" value="UniProtKB-SubCell"/>
</dbReference>
<feature type="short sequence motif" description="LXXLL motif" evidence="5">
    <location>
        <begin position="459"/>
        <end position="463"/>
    </location>
</feature>
<evidence type="ECO:0000256" key="1">
    <source>
        <dbReference type="ARBA" id="ARBA00004123"/>
    </source>
</evidence>
<keyword evidence="8" id="KW-1185">Reference proteome</keyword>
<proteinExistence type="inferred from homology"/>
<gene>
    <name evidence="7" type="primary">SCL7</name>
    <name evidence="7" type="ORF">SDJN03_11385</name>
</gene>
<evidence type="ECO:0000256" key="6">
    <source>
        <dbReference type="SAM" id="MobiDB-lite"/>
    </source>
</evidence>
<comment type="caution">
    <text evidence="5">Lacks conserved residue(s) required for the propagation of feature annotation.</text>
</comment>
<feature type="compositionally biased region" description="Polar residues" evidence="6">
    <location>
        <begin position="69"/>
        <end position="82"/>
    </location>
</feature>
<name>A0AAV6NBU0_9ROSI</name>
<sequence length="787" mass="87512">MVPTSSCQLPRIERVPVHLLLHVDAHYPLLFLMANMCADSGNLMAIAQQVMKQKQQQEQQQQQPPQQQLSSPSTFTLNPWSGSNHGLSSPDLGFGLAGAGFSDPFQVQRVVDGGETSFQFPNLEHHSSSFRYPDFDGGAAADFDSDEWMESLMAGGDSTDSSNLPSGCDAWQANSDIALYGDDPFVPCPSHLAIPCSSPSDLNRVIFPEPPKNQAAILPPVVSWTGLTPKTPPVVVKDTNGCSSSSAENEPKPPLLKTLIECARLSESEPNRAAQIFIQLKESSSEHGDPTERVAFYFLEALYRRLSLQTENRLVCSESTSDDFTISYKALNDACPYSKFAHLTANQAILEMTENASKIHIIDFGISQGVQWAALLQALATRSSGKPTGIRISGIPAPMLGNCPATALFATGNRLAEFAKLLELNFEFDRILTPIEELKESSFRIDSDETLAVNFMLQLYNLLDETPRVVLNVLRLAKSLNPKIVTLGEYEASLNRVGFFNRFKNALRYYSAMFESLDPKLPRNSNERLQLEKRVLGRQIGDIVGPESSPGAKIERMEDKEQWKMMMENCGFEAVNLSHYAKSQAQILLWNPDHYSFFLALKRNTRFGSYNVPDVVDFPGLLQLNCRSKWIINRRTIGKVPYCSRGGETTPIQQFLGLLQPPQYPYTFRLTVSDQSLSSDLCHGSIAHSSEYSSIKISNGETHGELILDRAKRLNADMIFAMLSLSDLVVMLMPEMPKWNSLDCPVRAPFLQYPSTELLQLTVLDSLGETCSSKVVERSRPIRLMLV</sequence>
<feature type="compositionally biased region" description="Low complexity" evidence="6">
    <location>
        <begin position="55"/>
        <end position="68"/>
    </location>
</feature>
<evidence type="ECO:0000313" key="7">
    <source>
        <dbReference type="EMBL" id="KAG6594832.1"/>
    </source>
</evidence>
<feature type="region of interest" description="Disordered" evidence="6">
    <location>
        <begin position="55"/>
        <end position="82"/>
    </location>
</feature>
<dbReference type="AlphaFoldDB" id="A0AAV6NBU0"/>
<dbReference type="InterPro" id="IPR005202">
    <property type="entry name" value="TF_GRAS"/>
</dbReference>
<feature type="non-terminal residue" evidence="7">
    <location>
        <position position="1"/>
    </location>
</feature>
<comment type="similarity">
    <text evidence="5">Belongs to the GRAS family.</text>
</comment>
<evidence type="ECO:0000256" key="2">
    <source>
        <dbReference type="ARBA" id="ARBA00023015"/>
    </source>
</evidence>
<protein>
    <submittedName>
        <fullName evidence="7">SCARECROW-LIKE protein 7</fullName>
    </submittedName>
</protein>
<keyword evidence="4" id="KW-0539">Nucleus</keyword>
<keyword evidence="3" id="KW-0804">Transcription</keyword>
<feature type="region of interest" description="SAW" evidence="5">
    <location>
        <begin position="545"/>
        <end position="631"/>
    </location>
</feature>
<reference evidence="7 8" key="1">
    <citation type="journal article" date="2021" name="Hortic Res">
        <title>The domestication of Cucurbita argyrosperma as revealed by the genome of its wild relative.</title>
        <authorList>
            <person name="Barrera-Redondo J."/>
            <person name="Sanchez-de la Vega G."/>
            <person name="Aguirre-Liguori J.A."/>
            <person name="Castellanos-Morales G."/>
            <person name="Gutierrez-Guerrero Y.T."/>
            <person name="Aguirre-Dugua X."/>
            <person name="Aguirre-Planter E."/>
            <person name="Tenaillon M.I."/>
            <person name="Lira-Saade R."/>
            <person name="Eguiarte L.E."/>
        </authorList>
    </citation>
    <scope>NUCLEOTIDE SEQUENCE [LARGE SCALE GENOMIC DNA]</scope>
    <source>
        <strain evidence="7">JBR-2021</strain>
    </source>
</reference>
<dbReference type="Pfam" id="PF03514">
    <property type="entry name" value="GRAS"/>
    <property type="match status" value="1"/>
</dbReference>
<organism evidence="7 8">
    <name type="scientific">Cucurbita argyrosperma subsp. sororia</name>
    <dbReference type="NCBI Taxonomy" id="37648"/>
    <lineage>
        <taxon>Eukaryota</taxon>
        <taxon>Viridiplantae</taxon>
        <taxon>Streptophyta</taxon>
        <taxon>Embryophyta</taxon>
        <taxon>Tracheophyta</taxon>
        <taxon>Spermatophyta</taxon>
        <taxon>Magnoliopsida</taxon>
        <taxon>eudicotyledons</taxon>
        <taxon>Gunneridae</taxon>
        <taxon>Pentapetalae</taxon>
        <taxon>rosids</taxon>
        <taxon>fabids</taxon>
        <taxon>Cucurbitales</taxon>
        <taxon>Cucurbitaceae</taxon>
        <taxon>Cucurbiteae</taxon>
        <taxon>Cucurbita</taxon>
    </lineage>
</organism>
<feature type="region of interest" description="PFYRE" evidence="5">
    <location>
        <begin position="451"/>
        <end position="542"/>
    </location>
</feature>
<evidence type="ECO:0000313" key="8">
    <source>
        <dbReference type="Proteomes" id="UP000685013"/>
    </source>
</evidence>
<feature type="short sequence motif" description="VHIID" evidence="5">
    <location>
        <begin position="359"/>
        <end position="363"/>
    </location>
</feature>
<evidence type="ECO:0000256" key="3">
    <source>
        <dbReference type="ARBA" id="ARBA00023163"/>
    </source>
</evidence>
<comment type="caution">
    <text evidence="7">The sequence shown here is derived from an EMBL/GenBank/DDBJ whole genome shotgun (WGS) entry which is preliminary data.</text>
</comment>
<evidence type="ECO:0000256" key="5">
    <source>
        <dbReference type="PROSITE-ProRule" id="PRU01191"/>
    </source>
</evidence>
<comment type="subcellular location">
    <subcellularLocation>
        <location evidence="1">Nucleus</location>
    </subcellularLocation>
</comment>
<dbReference type="Proteomes" id="UP000685013">
    <property type="component" value="Chromosome 7"/>
</dbReference>
<accession>A0AAV6NBU0</accession>
<feature type="region of interest" description="Leucine repeat II (LRII)" evidence="5">
    <location>
        <begin position="410"/>
        <end position="442"/>
    </location>
</feature>
<dbReference type="EMBL" id="JAGKQH010000007">
    <property type="protein sequence ID" value="KAG6594832.1"/>
    <property type="molecule type" value="Genomic_DNA"/>
</dbReference>
<evidence type="ECO:0000256" key="4">
    <source>
        <dbReference type="ARBA" id="ARBA00023242"/>
    </source>
</evidence>
<dbReference type="PROSITE" id="PS50985">
    <property type="entry name" value="GRAS"/>
    <property type="match status" value="1"/>
</dbReference>
<dbReference type="PANTHER" id="PTHR31636">
    <property type="entry name" value="OSJNBA0084A10.13 PROTEIN-RELATED"/>
    <property type="match status" value="1"/>
</dbReference>
<keyword evidence="2" id="KW-0805">Transcription regulation</keyword>